<comment type="catalytic activity">
    <reaction evidence="7 8">
        <text>adenosine(34) in tRNA + H2O + H(+) = inosine(34) in tRNA + NH4(+)</text>
        <dbReference type="Rhea" id="RHEA:43168"/>
        <dbReference type="Rhea" id="RHEA-COMP:10373"/>
        <dbReference type="Rhea" id="RHEA-COMP:10374"/>
        <dbReference type="ChEBI" id="CHEBI:15377"/>
        <dbReference type="ChEBI" id="CHEBI:15378"/>
        <dbReference type="ChEBI" id="CHEBI:28938"/>
        <dbReference type="ChEBI" id="CHEBI:74411"/>
        <dbReference type="ChEBI" id="CHEBI:82852"/>
        <dbReference type="EC" id="3.5.4.33"/>
    </reaction>
</comment>
<comment type="similarity">
    <text evidence="1">Belongs to the cytidine and deoxycytidylate deaminase family. ADAT2 subfamily.</text>
</comment>
<dbReference type="InterPro" id="IPR058535">
    <property type="entry name" value="MafB19-deam"/>
</dbReference>
<dbReference type="NCBIfam" id="NF008113">
    <property type="entry name" value="PRK10860.1"/>
    <property type="match status" value="1"/>
</dbReference>
<dbReference type="GO" id="GO:0052717">
    <property type="term" value="F:tRNA-specific adenosine-34 deaminase activity"/>
    <property type="evidence" value="ECO:0007669"/>
    <property type="project" value="UniProtKB-UniRule"/>
</dbReference>
<accession>A0A5C6MHY8</accession>
<evidence type="ECO:0000256" key="4">
    <source>
        <dbReference type="ARBA" id="ARBA00022723"/>
    </source>
</evidence>
<keyword evidence="5 8" id="KW-0378">Hydrolase</keyword>
<name>A0A5C6MHY8_9PLAN</name>
<reference evidence="10 11" key="1">
    <citation type="submission" date="2019-08" db="EMBL/GenBank/DDBJ databases">
        <title>100 year-old enigma solved: identification of Planctomyces bekefii, the type genus and species of the phylum Planctomycetes.</title>
        <authorList>
            <person name="Svetlana D.N."/>
            <person name="Overmann J."/>
        </authorList>
    </citation>
    <scope>NUCLEOTIDE SEQUENCE [LARGE SCALE GENOMIC DNA]</scope>
    <source>
        <strain evidence="10">Phe10_nw2017</strain>
    </source>
</reference>
<dbReference type="InterPro" id="IPR028883">
    <property type="entry name" value="tRNA_aden_deaminase"/>
</dbReference>
<dbReference type="PANTHER" id="PTHR11079:SF202">
    <property type="entry name" value="TRNA-SPECIFIC ADENOSINE DEAMINASE"/>
    <property type="match status" value="1"/>
</dbReference>
<feature type="domain" description="CMP/dCMP-type deaminase" evidence="9">
    <location>
        <begin position="4"/>
        <end position="131"/>
    </location>
</feature>
<dbReference type="AlphaFoldDB" id="A0A5C6MHY8"/>
<dbReference type="FunFam" id="3.40.140.10:FF:000005">
    <property type="entry name" value="tRNA-specific adenosine deaminase"/>
    <property type="match status" value="1"/>
</dbReference>
<evidence type="ECO:0000256" key="1">
    <source>
        <dbReference type="ARBA" id="ARBA00010669"/>
    </source>
</evidence>
<evidence type="ECO:0000256" key="2">
    <source>
        <dbReference type="ARBA" id="ARBA00011738"/>
    </source>
</evidence>
<dbReference type="SUPFAM" id="SSF53927">
    <property type="entry name" value="Cytidine deaminase-like"/>
    <property type="match status" value="1"/>
</dbReference>
<dbReference type="InterPro" id="IPR002125">
    <property type="entry name" value="CMP_dCMP_dom"/>
</dbReference>
<dbReference type="InterPro" id="IPR016192">
    <property type="entry name" value="APOBEC/CMP_deaminase_Zn-bd"/>
</dbReference>
<dbReference type="PANTHER" id="PTHR11079">
    <property type="entry name" value="CYTOSINE DEAMINASE FAMILY MEMBER"/>
    <property type="match status" value="1"/>
</dbReference>
<evidence type="ECO:0000313" key="10">
    <source>
        <dbReference type="EMBL" id="TWW12795.1"/>
    </source>
</evidence>
<dbReference type="PROSITE" id="PS51747">
    <property type="entry name" value="CYT_DCMP_DEAMINASES_2"/>
    <property type="match status" value="1"/>
</dbReference>
<evidence type="ECO:0000256" key="3">
    <source>
        <dbReference type="ARBA" id="ARBA00022694"/>
    </source>
</evidence>
<feature type="binding site" evidence="8">
    <location>
        <position position="55"/>
    </location>
    <ligand>
        <name>Zn(2+)</name>
        <dbReference type="ChEBI" id="CHEBI:29105"/>
        <note>catalytic</note>
    </ligand>
</feature>
<evidence type="ECO:0000256" key="5">
    <source>
        <dbReference type="ARBA" id="ARBA00022801"/>
    </source>
</evidence>
<gene>
    <name evidence="8 10" type="primary">tadA</name>
    <name evidence="10" type="ORF">E3A20_00300</name>
</gene>
<keyword evidence="6 8" id="KW-0862">Zinc</keyword>
<evidence type="ECO:0000256" key="8">
    <source>
        <dbReference type="HAMAP-Rule" id="MF_00972"/>
    </source>
</evidence>
<comment type="caution">
    <text evidence="10">The sequence shown here is derived from an EMBL/GenBank/DDBJ whole genome shotgun (WGS) entry which is preliminary data.</text>
</comment>
<dbReference type="Pfam" id="PF14437">
    <property type="entry name" value="MafB19-deam"/>
    <property type="match status" value="1"/>
</dbReference>
<keyword evidence="4 8" id="KW-0479">Metal-binding</keyword>
<keyword evidence="3 8" id="KW-0819">tRNA processing</keyword>
<proteinExistence type="inferred from homology"/>
<dbReference type="CDD" id="cd01285">
    <property type="entry name" value="nucleoside_deaminase"/>
    <property type="match status" value="1"/>
</dbReference>
<feature type="binding site" evidence="8">
    <location>
        <position position="88"/>
    </location>
    <ligand>
        <name>Zn(2+)</name>
        <dbReference type="ChEBI" id="CHEBI:29105"/>
        <note>catalytic</note>
    </ligand>
</feature>
<comment type="subunit">
    <text evidence="2 8">Homodimer.</text>
</comment>
<dbReference type="PROSITE" id="PS00903">
    <property type="entry name" value="CYT_DCMP_DEAMINASES_1"/>
    <property type="match status" value="1"/>
</dbReference>
<comment type="cofactor">
    <cofactor evidence="8">
        <name>Zn(2+)</name>
        <dbReference type="ChEBI" id="CHEBI:29105"/>
    </cofactor>
    <text evidence="8">Binds 1 zinc ion per subunit.</text>
</comment>
<dbReference type="EC" id="3.5.4.33" evidence="8"/>
<dbReference type="InterPro" id="IPR016193">
    <property type="entry name" value="Cytidine_deaminase-like"/>
</dbReference>
<reference evidence="10 11" key="2">
    <citation type="submission" date="2019-08" db="EMBL/GenBank/DDBJ databases">
        <authorList>
            <person name="Henke P."/>
        </authorList>
    </citation>
    <scope>NUCLEOTIDE SEQUENCE [LARGE SCALE GENOMIC DNA]</scope>
    <source>
        <strain evidence="10">Phe10_nw2017</strain>
    </source>
</reference>
<dbReference type="GO" id="GO:0002100">
    <property type="term" value="P:tRNA wobble adenosine to inosine editing"/>
    <property type="evidence" value="ECO:0007669"/>
    <property type="project" value="UniProtKB-UniRule"/>
</dbReference>
<dbReference type="EMBL" id="SRHE01000002">
    <property type="protein sequence ID" value="TWW12795.1"/>
    <property type="molecule type" value="Genomic_DNA"/>
</dbReference>
<evidence type="ECO:0000256" key="7">
    <source>
        <dbReference type="ARBA" id="ARBA00048045"/>
    </source>
</evidence>
<organism evidence="10 11">
    <name type="scientific">Planctomyces bekefii</name>
    <dbReference type="NCBI Taxonomy" id="1653850"/>
    <lineage>
        <taxon>Bacteria</taxon>
        <taxon>Pseudomonadati</taxon>
        <taxon>Planctomycetota</taxon>
        <taxon>Planctomycetia</taxon>
        <taxon>Planctomycetales</taxon>
        <taxon>Planctomycetaceae</taxon>
        <taxon>Planctomyces</taxon>
    </lineage>
</organism>
<evidence type="ECO:0000313" key="11">
    <source>
        <dbReference type="Proteomes" id="UP000321083"/>
    </source>
</evidence>
<dbReference type="Gene3D" id="3.40.140.10">
    <property type="entry name" value="Cytidine Deaminase, domain 2"/>
    <property type="match status" value="1"/>
</dbReference>
<dbReference type="Proteomes" id="UP000321083">
    <property type="component" value="Unassembled WGS sequence"/>
</dbReference>
<evidence type="ECO:0000259" key="9">
    <source>
        <dbReference type="PROSITE" id="PS51747"/>
    </source>
</evidence>
<dbReference type="HAMAP" id="MF_00972">
    <property type="entry name" value="tRNA_aden_deaminase"/>
    <property type="match status" value="1"/>
</dbReference>
<sequence length="154" mass="17042">MNDQPPEYWMNQALELAKKAGSIGEVPIGAIVVKNGQIVGRGHNLREQSKDATRHAEMDAIKDACNTLGAWRLSGCDLYVTLEPCLMCSGAIYQARIDRVFYGASDPKAGAMGSLYQIHQDLRLNHRLPAQGGLLAQECGQILKDFFQQRRNQV</sequence>
<keyword evidence="11" id="KW-1185">Reference proteome</keyword>
<protein>
    <recommendedName>
        <fullName evidence="8">tRNA-specific adenosine deaminase</fullName>
        <ecNumber evidence="8">3.5.4.33</ecNumber>
    </recommendedName>
</protein>
<feature type="active site" description="Proton donor" evidence="8">
    <location>
        <position position="57"/>
    </location>
</feature>
<comment type="function">
    <text evidence="8">Catalyzes the deamination of adenosine to inosine at the wobble position 34 of tRNA(Arg2).</text>
</comment>
<evidence type="ECO:0000256" key="6">
    <source>
        <dbReference type="ARBA" id="ARBA00022833"/>
    </source>
</evidence>
<feature type="binding site" evidence="8">
    <location>
        <position position="85"/>
    </location>
    <ligand>
        <name>Zn(2+)</name>
        <dbReference type="ChEBI" id="CHEBI:29105"/>
        <note>catalytic</note>
    </ligand>
</feature>
<dbReference type="GO" id="GO:0008270">
    <property type="term" value="F:zinc ion binding"/>
    <property type="evidence" value="ECO:0007669"/>
    <property type="project" value="UniProtKB-UniRule"/>
</dbReference>